<dbReference type="GO" id="GO:0005524">
    <property type="term" value="F:ATP binding"/>
    <property type="evidence" value="ECO:0007669"/>
    <property type="project" value="UniProtKB-KW"/>
</dbReference>
<evidence type="ECO:0000256" key="1">
    <source>
        <dbReference type="ARBA" id="ARBA00004141"/>
    </source>
</evidence>
<feature type="transmembrane region" description="Helical" evidence="8">
    <location>
        <begin position="592"/>
        <end position="611"/>
    </location>
</feature>
<keyword evidence="3 8" id="KW-0812">Transmembrane</keyword>
<feature type="domain" description="ABC transporter" evidence="9">
    <location>
        <begin position="49"/>
        <end position="287"/>
    </location>
</feature>
<evidence type="ECO:0000256" key="3">
    <source>
        <dbReference type="ARBA" id="ARBA00022692"/>
    </source>
</evidence>
<dbReference type="PROSITE" id="PS50893">
    <property type="entry name" value="ABC_TRANSPORTER_2"/>
    <property type="match status" value="1"/>
</dbReference>
<name>A0ABQ7JFT3_9APIC</name>
<evidence type="ECO:0000256" key="5">
    <source>
        <dbReference type="ARBA" id="ARBA00022840"/>
    </source>
</evidence>
<feature type="transmembrane region" description="Helical" evidence="8">
    <location>
        <begin position="496"/>
        <end position="515"/>
    </location>
</feature>
<dbReference type="Pfam" id="PF01061">
    <property type="entry name" value="ABC2_membrane"/>
    <property type="match status" value="1"/>
</dbReference>
<keyword evidence="4" id="KW-0547">Nucleotide-binding</keyword>
<keyword evidence="11" id="KW-1185">Reference proteome</keyword>
<dbReference type="InterPro" id="IPR003593">
    <property type="entry name" value="AAA+_ATPase"/>
</dbReference>
<sequence>MMDPVTTISQYKGEFGKPCIPIQLEFQDISVEVFVDKNSGAAGAGNLRSKIQGLFKSRKELRTILRGISGKISSGDFVAVMGASGAGKSTLLRVLSGYNDSFSGRVLVNGKPRSKNFHDHSCFIQQEDAFLGYLTTEEHLYFQSRVRIPHQNPRREESVQLLLSTFGLNKIQHSLIGNVQMGAKRGISGGEKKRLSVATELLTNPSIIFADEPTSGLDAFTAEAVVTTLGKLAKSGRCVIATIHQPSSEIFSQFNKLLLLSEGRLMYFGDPLGCISYFLLMGHMCPPYANPADYIIETLSQLRLSPSDDAIIQLERQWRDSGHEFLYEWETKLKHKFFFHLRAIASTEGVVWMKSKMWEDEEEEASVEVSTKIDVSQETILADKRENLTTVATPISLPGTNFVTQFHLLLKRALLSNKRNPLLFHGRLLQSVVTALLVGLVFLRLQPNDFLSKNGAAFLISINQIMLGVMGVVGVFSGELPVVKREFETGKFNVGAYFFAKTFADFFIVWFLLGLNDDFVQFILAVFYIFLGTNAAISLGYLISALSPTLSVAMAVVPIVFLPMVLISGFLILLNSLPAFWSWLVYLAPMRWIWSGIMLATWKILICFLLPDNVVLNPCPPNSRPPACFNNGQEVLLYYGLEEDSFARILTILLLQIVVFRTIAFFGFVSIYHKKVHKMVNCSRPT</sequence>
<keyword evidence="7 8" id="KW-0472">Membrane</keyword>
<comment type="caution">
    <text evidence="10">The sequence shown here is derived from an EMBL/GenBank/DDBJ whole genome shotgun (WGS) entry which is preliminary data.</text>
</comment>
<dbReference type="InterPro" id="IPR017871">
    <property type="entry name" value="ABC_transporter-like_CS"/>
</dbReference>
<gene>
    <name evidence="10" type="primary">ABCG89</name>
    <name evidence="10" type="ORF">IE077_000409</name>
</gene>
<dbReference type="EMBL" id="JADAQX010000027">
    <property type="protein sequence ID" value="KAF8822735.1"/>
    <property type="molecule type" value="Genomic_DNA"/>
</dbReference>
<keyword evidence="2" id="KW-0813">Transport</keyword>
<evidence type="ECO:0000313" key="11">
    <source>
        <dbReference type="Proteomes" id="UP000823046"/>
    </source>
</evidence>
<dbReference type="Pfam" id="PF00005">
    <property type="entry name" value="ABC_tran"/>
    <property type="match status" value="1"/>
</dbReference>
<accession>A0ABQ7JFT3</accession>
<evidence type="ECO:0000313" key="10">
    <source>
        <dbReference type="EMBL" id="KAF8822735.1"/>
    </source>
</evidence>
<feature type="transmembrane region" description="Helical" evidence="8">
    <location>
        <begin position="646"/>
        <end position="669"/>
    </location>
</feature>
<dbReference type="SUPFAM" id="SSF52540">
    <property type="entry name" value="P-loop containing nucleoside triphosphate hydrolases"/>
    <property type="match status" value="1"/>
</dbReference>
<dbReference type="Gene3D" id="3.40.50.300">
    <property type="entry name" value="P-loop containing nucleotide triphosphate hydrolases"/>
    <property type="match status" value="1"/>
</dbReference>
<feature type="transmembrane region" description="Helical" evidence="8">
    <location>
        <begin position="555"/>
        <end position="580"/>
    </location>
</feature>
<proteinExistence type="predicted"/>
<evidence type="ECO:0000259" key="9">
    <source>
        <dbReference type="PROSITE" id="PS50893"/>
    </source>
</evidence>
<feature type="transmembrane region" description="Helical" evidence="8">
    <location>
        <begin position="455"/>
        <end position="476"/>
    </location>
</feature>
<feature type="transmembrane region" description="Helical" evidence="8">
    <location>
        <begin position="422"/>
        <end position="443"/>
    </location>
</feature>
<organism evidence="10 11">
    <name type="scientific">Cardiosporidium cionae</name>
    <dbReference type="NCBI Taxonomy" id="476202"/>
    <lineage>
        <taxon>Eukaryota</taxon>
        <taxon>Sar</taxon>
        <taxon>Alveolata</taxon>
        <taxon>Apicomplexa</taxon>
        <taxon>Aconoidasida</taxon>
        <taxon>Nephromycida</taxon>
        <taxon>Cardiosporidium</taxon>
    </lineage>
</organism>
<evidence type="ECO:0000256" key="7">
    <source>
        <dbReference type="ARBA" id="ARBA00023136"/>
    </source>
</evidence>
<dbReference type="SMART" id="SM00382">
    <property type="entry name" value="AAA"/>
    <property type="match status" value="1"/>
</dbReference>
<evidence type="ECO:0000256" key="4">
    <source>
        <dbReference type="ARBA" id="ARBA00022741"/>
    </source>
</evidence>
<dbReference type="CDD" id="cd03213">
    <property type="entry name" value="ABCG_EPDR"/>
    <property type="match status" value="1"/>
</dbReference>
<keyword evidence="6 8" id="KW-1133">Transmembrane helix</keyword>
<keyword evidence="5 10" id="KW-0067">ATP-binding</keyword>
<dbReference type="InterPro" id="IPR003439">
    <property type="entry name" value="ABC_transporter-like_ATP-bd"/>
</dbReference>
<dbReference type="Proteomes" id="UP000823046">
    <property type="component" value="Unassembled WGS sequence"/>
</dbReference>
<dbReference type="InterPro" id="IPR013525">
    <property type="entry name" value="ABC2_TM"/>
</dbReference>
<evidence type="ECO:0000256" key="6">
    <source>
        <dbReference type="ARBA" id="ARBA00022989"/>
    </source>
</evidence>
<feature type="transmembrane region" description="Helical" evidence="8">
    <location>
        <begin position="522"/>
        <end position="543"/>
    </location>
</feature>
<dbReference type="InterPro" id="IPR050352">
    <property type="entry name" value="ABCG_transporters"/>
</dbReference>
<evidence type="ECO:0000256" key="2">
    <source>
        <dbReference type="ARBA" id="ARBA00022448"/>
    </source>
</evidence>
<dbReference type="PANTHER" id="PTHR48041:SF139">
    <property type="entry name" value="PROTEIN SCARLET"/>
    <property type="match status" value="1"/>
</dbReference>
<dbReference type="PANTHER" id="PTHR48041">
    <property type="entry name" value="ABC TRANSPORTER G FAMILY MEMBER 28"/>
    <property type="match status" value="1"/>
</dbReference>
<dbReference type="PROSITE" id="PS00211">
    <property type="entry name" value="ABC_TRANSPORTER_1"/>
    <property type="match status" value="1"/>
</dbReference>
<evidence type="ECO:0000256" key="8">
    <source>
        <dbReference type="SAM" id="Phobius"/>
    </source>
</evidence>
<reference evidence="10 11" key="1">
    <citation type="journal article" date="2020" name="bioRxiv">
        <title>Metabolic contributions of an alphaproteobacterial endosymbiont in the apicomplexan Cardiosporidium cionae.</title>
        <authorList>
            <person name="Hunter E.S."/>
            <person name="Paight C.J."/>
            <person name="Lane C.E."/>
        </authorList>
    </citation>
    <scope>NUCLEOTIDE SEQUENCE [LARGE SCALE GENOMIC DNA]</scope>
    <source>
        <strain evidence="10">ESH_2018</strain>
    </source>
</reference>
<protein>
    <submittedName>
        <fullName evidence="10">ATP-binding cassette G family transporter ABCG89</fullName>
    </submittedName>
</protein>
<comment type="subcellular location">
    <subcellularLocation>
        <location evidence="1">Membrane</location>
        <topology evidence="1">Multi-pass membrane protein</topology>
    </subcellularLocation>
</comment>
<dbReference type="InterPro" id="IPR027417">
    <property type="entry name" value="P-loop_NTPase"/>
</dbReference>